<dbReference type="GO" id="GO:0012505">
    <property type="term" value="C:endomembrane system"/>
    <property type="evidence" value="ECO:0007669"/>
    <property type="project" value="UniProtKB-SubCell"/>
</dbReference>
<dbReference type="GO" id="GO:0030276">
    <property type="term" value="F:clathrin binding"/>
    <property type="evidence" value="ECO:0007669"/>
    <property type="project" value="InterPro"/>
</dbReference>
<keyword evidence="4 6" id="KW-0653">Protein transport</keyword>
<dbReference type="Ensembl" id="ENSSLUT00000029810.1">
    <property type="protein sequence ID" value="ENSSLUP00000028883.1"/>
    <property type="gene ID" value="ENSSLUG00000013003.1"/>
</dbReference>
<dbReference type="GeneTree" id="ENSGT00940000157025"/>
<reference evidence="9" key="1">
    <citation type="submission" date="2025-08" db="UniProtKB">
        <authorList>
            <consortium name="Ensembl"/>
        </authorList>
    </citation>
    <scope>IDENTIFICATION</scope>
</reference>
<keyword evidence="5 6" id="KW-0472">Membrane</keyword>
<evidence type="ECO:0000256" key="2">
    <source>
        <dbReference type="ARBA" id="ARBA00006613"/>
    </source>
</evidence>
<protein>
    <recommendedName>
        <fullName evidence="6">AP complex subunit beta</fullName>
    </recommendedName>
</protein>
<evidence type="ECO:0000256" key="3">
    <source>
        <dbReference type="ARBA" id="ARBA00022448"/>
    </source>
</evidence>
<comment type="subcellular location">
    <subcellularLocation>
        <location evidence="1">Endomembrane system</location>
        <topology evidence="1">Peripheral membrane protein</topology>
    </subcellularLocation>
</comment>
<evidence type="ECO:0000256" key="6">
    <source>
        <dbReference type="PIRNR" id="PIRNR002291"/>
    </source>
</evidence>
<gene>
    <name evidence="9" type="primary">ap4b1</name>
</gene>
<dbReference type="GO" id="GO:0016192">
    <property type="term" value="P:vesicle-mediated transport"/>
    <property type="evidence" value="ECO:0007669"/>
    <property type="project" value="InterPro"/>
</dbReference>
<keyword evidence="10" id="KW-1185">Reference proteome</keyword>
<dbReference type="Proteomes" id="UP000694568">
    <property type="component" value="Unplaced"/>
</dbReference>
<proteinExistence type="inferred from homology"/>
<dbReference type="PANTHER" id="PTHR11134">
    <property type="entry name" value="ADAPTOR COMPLEX SUBUNIT BETA FAMILY MEMBER"/>
    <property type="match status" value="1"/>
</dbReference>
<dbReference type="AlphaFoldDB" id="A0A8C9YS95"/>
<evidence type="ECO:0000313" key="9">
    <source>
        <dbReference type="Ensembl" id="ENSSLUP00000028883.1"/>
    </source>
</evidence>
<evidence type="ECO:0000256" key="4">
    <source>
        <dbReference type="ARBA" id="ARBA00022927"/>
    </source>
</evidence>
<dbReference type="Pfam" id="PF01602">
    <property type="entry name" value="Adaptin_N"/>
    <property type="match status" value="1"/>
</dbReference>
<feature type="domain" description="Clathrin/coatomer adaptor adaptin-like N-terminal" evidence="8">
    <location>
        <begin position="12"/>
        <end position="372"/>
    </location>
</feature>
<evidence type="ECO:0000256" key="5">
    <source>
        <dbReference type="ARBA" id="ARBA00023136"/>
    </source>
</evidence>
<comment type="similarity">
    <text evidence="2 6">Belongs to the adaptor complexes large subunit family.</text>
</comment>
<sequence>MPYLGSEDAVRELRRALSNPNVQSDQLRYRNTILKVIRAMSQGVDVSGLFSEMVKACATVDVVQKKLVYVFLCSYATLNPELSLLVINTLRKDCQDPNPMVRSLALRNMTNLRLPSLVEYVEQPLTAGLKDRAACVRRVAVLGWAKLHNLQPNSEIDAAVVNELYTLLRDPDPVVMVNCLRALEEILKEEGGVAINKPITHHLLKRLKESDVWGQCEVLRILQRYRPQSEDELFDILSLLDASLVSPHPPVMAATLSLFLSLCSGLPAVNLAALERVRAPLLAACGSVSREMRFTALCHIQLLLRSLPGLMGAHYKRFFCGYAEPAYIKQRKMQVLVELVNDENVAMLLDELKGYCTDVNADTAQAAISAIAVVQTMRDLVWVCPQCSDTVCLALEGCEETLQDSQGRQALLWLLAVYGERISSAPYTLEVFIDGVRSEASLGVKMELLTTTMRLFLCRPAETQDMLGRLLHYCIEEETDMCVRDQALLYYRLLHCGIEETQKVLQGRRSDPSLGVLIGRPAEPISQWACSFNTLKPLRQGSVETESASRGSPEHVTFDPKPNTDLSDTLDCSQTETVLSVYKIQCFIIKYPTIYKPTSRAGSKPFGCPRRD</sequence>
<dbReference type="PIRSF" id="PIRSF002291">
    <property type="entry name" value="AP_complex_beta"/>
    <property type="match status" value="1"/>
</dbReference>
<dbReference type="GO" id="GO:0030117">
    <property type="term" value="C:membrane coat"/>
    <property type="evidence" value="ECO:0007669"/>
    <property type="project" value="InterPro"/>
</dbReference>
<name>A0A8C9YS95_SANLU</name>
<evidence type="ECO:0000313" key="10">
    <source>
        <dbReference type="Proteomes" id="UP000694568"/>
    </source>
</evidence>
<dbReference type="SUPFAM" id="SSF48371">
    <property type="entry name" value="ARM repeat"/>
    <property type="match status" value="1"/>
</dbReference>
<dbReference type="InterPro" id="IPR026739">
    <property type="entry name" value="AP_beta"/>
</dbReference>
<dbReference type="Gene3D" id="1.25.10.10">
    <property type="entry name" value="Leucine-rich Repeat Variant"/>
    <property type="match status" value="1"/>
</dbReference>
<evidence type="ECO:0000256" key="7">
    <source>
        <dbReference type="SAM" id="MobiDB-lite"/>
    </source>
</evidence>
<dbReference type="InterPro" id="IPR002553">
    <property type="entry name" value="Clathrin/coatomer_adapt-like_N"/>
</dbReference>
<reference evidence="9" key="2">
    <citation type="submission" date="2025-09" db="UniProtKB">
        <authorList>
            <consortium name="Ensembl"/>
        </authorList>
    </citation>
    <scope>IDENTIFICATION</scope>
</reference>
<evidence type="ECO:0000259" key="8">
    <source>
        <dbReference type="Pfam" id="PF01602"/>
    </source>
</evidence>
<dbReference type="InterPro" id="IPR016024">
    <property type="entry name" value="ARM-type_fold"/>
</dbReference>
<organism evidence="9 10">
    <name type="scientific">Sander lucioperca</name>
    <name type="common">Pike-perch</name>
    <name type="synonym">Perca lucioperca</name>
    <dbReference type="NCBI Taxonomy" id="283035"/>
    <lineage>
        <taxon>Eukaryota</taxon>
        <taxon>Metazoa</taxon>
        <taxon>Chordata</taxon>
        <taxon>Craniata</taxon>
        <taxon>Vertebrata</taxon>
        <taxon>Euteleostomi</taxon>
        <taxon>Actinopterygii</taxon>
        <taxon>Neopterygii</taxon>
        <taxon>Teleostei</taxon>
        <taxon>Neoteleostei</taxon>
        <taxon>Acanthomorphata</taxon>
        <taxon>Eupercaria</taxon>
        <taxon>Perciformes</taxon>
        <taxon>Percoidei</taxon>
        <taxon>Percidae</taxon>
        <taxon>Luciopercinae</taxon>
        <taxon>Sander</taxon>
    </lineage>
</organism>
<dbReference type="InterPro" id="IPR016342">
    <property type="entry name" value="AP_complex_bsu_1_2_4"/>
</dbReference>
<evidence type="ECO:0000256" key="1">
    <source>
        <dbReference type="ARBA" id="ARBA00004184"/>
    </source>
</evidence>
<dbReference type="GO" id="GO:0006886">
    <property type="term" value="P:intracellular protein transport"/>
    <property type="evidence" value="ECO:0007669"/>
    <property type="project" value="InterPro"/>
</dbReference>
<keyword evidence="3 6" id="KW-0813">Transport</keyword>
<feature type="region of interest" description="Disordered" evidence="7">
    <location>
        <begin position="541"/>
        <end position="563"/>
    </location>
</feature>
<accession>A0A8C9YS95</accession>
<dbReference type="InterPro" id="IPR011989">
    <property type="entry name" value="ARM-like"/>
</dbReference>